<dbReference type="GO" id="GO:0140359">
    <property type="term" value="F:ABC-type transporter activity"/>
    <property type="evidence" value="ECO:0007669"/>
    <property type="project" value="InterPro"/>
</dbReference>
<feature type="transmembrane region" description="Helical" evidence="1">
    <location>
        <begin position="73"/>
        <end position="92"/>
    </location>
</feature>
<keyword evidence="4" id="KW-1185">Reference proteome</keyword>
<feature type="transmembrane region" description="Helical" evidence="1">
    <location>
        <begin position="263"/>
        <end position="280"/>
    </location>
</feature>
<feature type="transmembrane region" description="Helical" evidence="1">
    <location>
        <begin position="119"/>
        <end position="138"/>
    </location>
</feature>
<dbReference type="Pfam" id="PF12679">
    <property type="entry name" value="ABC2_membrane_2"/>
    <property type="match status" value="1"/>
</dbReference>
<dbReference type="PROSITE" id="PS51257">
    <property type="entry name" value="PROKAR_LIPOPROTEIN"/>
    <property type="match status" value="1"/>
</dbReference>
<evidence type="ECO:0000313" key="4">
    <source>
        <dbReference type="Proteomes" id="UP000293874"/>
    </source>
</evidence>
<sequence length="773" mass="87400">MRIIFKIARAELRTMFYSPIAWIILVVFFVISCTSFLSRLTDSAREQELLLKNSIVPIESEASLSYSMVDGSLLNAFFYIFIFVPLLTMGTINREEQSGTMKLLGSSPVSITEIVLGKYLGLILFNLMLMSSVALILFTSYFCVHDAEMYLYLSMLLGLTLYASCLMAIGLFVSSITSYQVVAGIATFLLLSFLNMMGSIGQQYDLIRDITWFLSPSGRAGNMTAGLITTRDVCYFLLIIILFLGFTAIRLKSRQESKSWRVALYRNTILTLVILTLGYFTSRPGYIGYLDVTREKTNTLDSASQAVLKELDGSPVTATLYTNLLGNKLEYGLPKSRNAYIWMFWDRYVRFYPNIKWKYVYYYDIMNGDSSLYRKYPGRDIHYIARQTARLNNIDVNDFLKPGEVNKLVDLSGEQSLNTLLELEYKGKKAFARFTNGGQDAWPKEPPMSGTFRRLVRNNTPQLFFTTGHYERSPWRFGEREFGVHANLQSSDVSIVNNGMDADTLSLLHKDIPAKTSVLVVADPRSKLDATEQDAILRYLEKGGNALFYAEPGKQQMLNPILNKLGVNLNNGILVSPGPNREAHKFGYFLNDTGNYMAREMLMQKYQKTGKEPAGAEFSGNTTISFKDTAGFRAVPILTLPGYPNTWIETGVFVADSAAPIYTPGEGDIQQDEYILGVKLSRTINNKEQRIVIMGDADFMSPRYKSGGKIGLGLYSWLVNNEYPVYKKWIKVKDNKLTIGKNPARVLRYIYLYGIPGFLLLTGTVLLIRRKRK</sequence>
<evidence type="ECO:0000259" key="2">
    <source>
        <dbReference type="Pfam" id="PF09822"/>
    </source>
</evidence>
<dbReference type="GO" id="GO:0005886">
    <property type="term" value="C:plasma membrane"/>
    <property type="evidence" value="ECO:0007669"/>
    <property type="project" value="UniProtKB-SubCell"/>
</dbReference>
<gene>
    <name evidence="3" type="ORF">EV199_2002</name>
</gene>
<keyword evidence="1" id="KW-0472">Membrane</keyword>
<dbReference type="PANTHER" id="PTHR43471">
    <property type="entry name" value="ABC TRANSPORTER PERMEASE"/>
    <property type="match status" value="1"/>
</dbReference>
<accession>A0A4Q7N510</accession>
<keyword evidence="1" id="KW-1133">Transmembrane helix</keyword>
<feature type="transmembrane region" description="Helical" evidence="1">
    <location>
        <begin position="233"/>
        <end position="251"/>
    </location>
</feature>
<comment type="caution">
    <text evidence="3">The sequence shown here is derived from an EMBL/GenBank/DDBJ whole genome shotgun (WGS) entry which is preliminary data.</text>
</comment>
<name>A0A4Q7N510_9BACT</name>
<feature type="transmembrane region" description="Helical" evidence="1">
    <location>
        <begin position="181"/>
        <end position="200"/>
    </location>
</feature>
<dbReference type="EMBL" id="SGXA01000001">
    <property type="protein sequence ID" value="RZS76124.1"/>
    <property type="molecule type" value="Genomic_DNA"/>
</dbReference>
<evidence type="ECO:0000313" key="3">
    <source>
        <dbReference type="EMBL" id="RZS76124.1"/>
    </source>
</evidence>
<feature type="domain" description="ABC-type uncharacterised transport system" evidence="2">
    <location>
        <begin position="464"/>
        <end position="704"/>
    </location>
</feature>
<dbReference type="InterPro" id="IPR019196">
    <property type="entry name" value="ABC_transp_unknown"/>
</dbReference>
<feature type="transmembrane region" description="Helical" evidence="1">
    <location>
        <begin position="20"/>
        <end position="40"/>
    </location>
</feature>
<dbReference type="RefSeq" id="WP_130540439.1">
    <property type="nucleotide sequence ID" value="NZ_CP042431.1"/>
</dbReference>
<organism evidence="3 4">
    <name type="scientific">Pseudobacter ginsenosidimutans</name>
    <dbReference type="NCBI Taxonomy" id="661488"/>
    <lineage>
        <taxon>Bacteria</taxon>
        <taxon>Pseudomonadati</taxon>
        <taxon>Bacteroidota</taxon>
        <taxon>Chitinophagia</taxon>
        <taxon>Chitinophagales</taxon>
        <taxon>Chitinophagaceae</taxon>
        <taxon>Pseudobacter</taxon>
    </lineage>
</organism>
<dbReference type="Pfam" id="PF09822">
    <property type="entry name" value="ABC_transp_aux"/>
    <property type="match status" value="1"/>
</dbReference>
<evidence type="ECO:0000256" key="1">
    <source>
        <dbReference type="SAM" id="Phobius"/>
    </source>
</evidence>
<proteinExistence type="predicted"/>
<protein>
    <submittedName>
        <fullName evidence="3">ABC-2 type transport system permease protein</fullName>
    </submittedName>
</protein>
<feature type="transmembrane region" description="Helical" evidence="1">
    <location>
        <begin position="749"/>
        <end position="768"/>
    </location>
</feature>
<keyword evidence="1" id="KW-0812">Transmembrane</keyword>
<dbReference type="Proteomes" id="UP000293874">
    <property type="component" value="Unassembled WGS sequence"/>
</dbReference>
<dbReference type="AlphaFoldDB" id="A0A4Q7N510"/>
<reference evidence="3 4" key="1">
    <citation type="submission" date="2019-02" db="EMBL/GenBank/DDBJ databases">
        <title>Genomic Encyclopedia of Type Strains, Phase IV (KMG-IV): sequencing the most valuable type-strain genomes for metagenomic binning, comparative biology and taxonomic classification.</title>
        <authorList>
            <person name="Goeker M."/>
        </authorList>
    </citation>
    <scope>NUCLEOTIDE SEQUENCE [LARGE SCALE GENOMIC DNA]</scope>
    <source>
        <strain evidence="3 4">DSM 18116</strain>
    </source>
</reference>
<feature type="transmembrane region" description="Helical" evidence="1">
    <location>
        <begin position="150"/>
        <end position="174"/>
    </location>
</feature>
<dbReference type="OrthoDB" id="609779at2"/>